<evidence type="ECO:0000313" key="2">
    <source>
        <dbReference type="Proteomes" id="UP001139354"/>
    </source>
</evidence>
<dbReference type="SUPFAM" id="SSF56563">
    <property type="entry name" value="Major capsid protein gp5"/>
    <property type="match status" value="1"/>
</dbReference>
<dbReference type="AlphaFoldDB" id="A0A9X1LUZ0"/>
<keyword evidence="2" id="KW-1185">Reference proteome</keyword>
<reference evidence="1" key="1">
    <citation type="submission" date="2021-04" db="EMBL/GenBank/DDBJ databases">
        <title>Microbacterium tenobrionis sp. nov. and Microbacterium allomyrinae sp. nov., isolated from larvae of Tenobrio molitor and Allomyrina dichotoma, respectively.</title>
        <authorList>
            <person name="Lee S.D."/>
        </authorList>
    </citation>
    <scope>NUCLEOTIDE SEQUENCE</scope>
    <source>
        <strain evidence="1">BWT-G7</strain>
    </source>
</reference>
<evidence type="ECO:0000313" key="1">
    <source>
        <dbReference type="EMBL" id="MCC2032193.1"/>
    </source>
</evidence>
<dbReference type="RefSeq" id="WP_229384105.1">
    <property type="nucleotide sequence ID" value="NZ_JAGTTN010000002.1"/>
</dbReference>
<name>A0A9X1LUZ0_9MICO</name>
<gene>
    <name evidence="1" type="ORF">KEC57_08340</name>
</gene>
<organism evidence="1 2">
    <name type="scientific">Microbacterium allomyrinae</name>
    <dbReference type="NCBI Taxonomy" id="2830666"/>
    <lineage>
        <taxon>Bacteria</taxon>
        <taxon>Bacillati</taxon>
        <taxon>Actinomycetota</taxon>
        <taxon>Actinomycetes</taxon>
        <taxon>Micrococcales</taxon>
        <taxon>Microbacteriaceae</taxon>
        <taxon>Microbacterium</taxon>
    </lineage>
</organism>
<evidence type="ECO:0008006" key="3">
    <source>
        <dbReference type="Google" id="ProtNLM"/>
    </source>
</evidence>
<dbReference type="Pfam" id="PF25209">
    <property type="entry name" value="Phage_capsid_4"/>
    <property type="match status" value="1"/>
</dbReference>
<comment type="caution">
    <text evidence="1">The sequence shown here is derived from an EMBL/GenBank/DDBJ whole genome shotgun (WGS) entry which is preliminary data.</text>
</comment>
<proteinExistence type="predicted"/>
<sequence>MTDALFAVDVAKRRIRGLLIPYGELSSPSVNGTEPVMFAKGSVTLPADPSIVTLNDGHDQLEPRGRAVSLEDTDAGVVAEFEIARTPEGDALLAAAQAMPRPSLSAELRGLVRRGVNAVTAHLRGAAVVPAGAFQSAALFAALDPITEDDISDDLVDRIADAVIEKLQTPEATPEEKKEDMTASAAVVPDGLTPPAAPKKDLTTADGLFAAVAAFKSGNADAVKPYAGGDALFAISTIQHAGPTTVTIGADVQTPAYVGQLWKRRRYARRFVPLLSHGVLTSYKVIGWQWDDGKEPVVGDYAGNTAEIPSNAIDTKQVTADAARIAGGHKIDRRYLDFNDQGVIASYFDHMVEDTARKTDAKALAAIIANATVTAPGTVPSGIAKGLAAIVDGALDVIGTENAPSFAVVSPELWRDIILSPKDDVLEYLNAGFGLEEGSLQGFKILPGAVGTGKVIVGANEALTFHELGGEAPIRVEGIDPHHGAFDPAVFAYWAVMVNNAAAVRSVTVAA</sequence>
<dbReference type="EMBL" id="JAGTTN010000002">
    <property type="protein sequence ID" value="MCC2032193.1"/>
    <property type="molecule type" value="Genomic_DNA"/>
</dbReference>
<protein>
    <recommendedName>
        <fullName evidence="3">Major capsid protein</fullName>
    </recommendedName>
</protein>
<accession>A0A9X1LUZ0</accession>
<dbReference type="Proteomes" id="UP001139354">
    <property type="component" value="Unassembled WGS sequence"/>
</dbReference>